<dbReference type="AlphaFoldDB" id="A0A9W4NLM9"/>
<keyword evidence="4" id="KW-0547">Nucleotide-binding</keyword>
<gene>
    <name evidence="8" type="ORF">PSALAMII_LOCUS6717</name>
</gene>
<dbReference type="EMBL" id="CAJVPD010000245">
    <property type="protein sequence ID" value="CAG8391186.1"/>
    <property type="molecule type" value="Genomic_DNA"/>
</dbReference>
<comment type="similarity">
    <text evidence="1">Belongs to the protein kinase superfamily. CAMK Ser/Thr protein kinase family. NIM1 subfamily.</text>
</comment>
<dbReference type="GO" id="GO:0004674">
    <property type="term" value="F:protein serine/threonine kinase activity"/>
    <property type="evidence" value="ECO:0007669"/>
    <property type="project" value="UniProtKB-KW"/>
</dbReference>
<accession>A0A9W4NLM9</accession>
<name>A0A9W4NLM9_9EURO</name>
<dbReference type="SUPFAM" id="SSF56112">
    <property type="entry name" value="Protein kinase-like (PK-like)"/>
    <property type="match status" value="1"/>
</dbReference>
<organism evidence="8 9">
    <name type="scientific">Penicillium salamii</name>
    <dbReference type="NCBI Taxonomy" id="1612424"/>
    <lineage>
        <taxon>Eukaryota</taxon>
        <taxon>Fungi</taxon>
        <taxon>Dikarya</taxon>
        <taxon>Ascomycota</taxon>
        <taxon>Pezizomycotina</taxon>
        <taxon>Eurotiomycetes</taxon>
        <taxon>Eurotiomycetidae</taxon>
        <taxon>Eurotiales</taxon>
        <taxon>Aspergillaceae</taxon>
        <taxon>Penicillium</taxon>
    </lineage>
</organism>
<dbReference type="GO" id="GO:0035556">
    <property type="term" value="P:intracellular signal transduction"/>
    <property type="evidence" value="ECO:0007669"/>
    <property type="project" value="TreeGrafter"/>
</dbReference>
<proteinExistence type="inferred from homology"/>
<keyword evidence="3" id="KW-0808">Transferase</keyword>
<feature type="domain" description="Protein kinase" evidence="7">
    <location>
        <begin position="9"/>
        <end position="306"/>
    </location>
</feature>
<evidence type="ECO:0000313" key="8">
    <source>
        <dbReference type="EMBL" id="CAG8391186.1"/>
    </source>
</evidence>
<dbReference type="Gene3D" id="1.10.510.10">
    <property type="entry name" value="Transferase(Phosphotransferase) domain 1"/>
    <property type="match status" value="1"/>
</dbReference>
<dbReference type="Pfam" id="PF00069">
    <property type="entry name" value="Pkinase"/>
    <property type="match status" value="1"/>
</dbReference>
<evidence type="ECO:0000313" key="9">
    <source>
        <dbReference type="Proteomes" id="UP001152592"/>
    </source>
</evidence>
<keyword evidence="5" id="KW-0418">Kinase</keyword>
<dbReference type="GO" id="GO:0005524">
    <property type="term" value="F:ATP binding"/>
    <property type="evidence" value="ECO:0007669"/>
    <property type="project" value="UniProtKB-KW"/>
</dbReference>
<dbReference type="InterPro" id="IPR000719">
    <property type="entry name" value="Prot_kinase_dom"/>
</dbReference>
<sequence length="344" mass="39271">MGFHYADTLKKHSCVGSGSDAHIYHVTPTIVVKTVRPGRTPEQDAAGHPFLKEIALFKKLNERQDRCQDIVEYFLILPDHLFLSYCTNRAIAPRLFERQEREKTRNGIRGCLIRVKEYEDPTLVARWIQQLTSALEHVEKLGFCHNDLHASNCLLDENLNLKLTDFGRATTVGQFLEGVLAPRAMPILAGSLKGTYGLCSTRTEQFAVGTLLYFMLYGHEPYDDVELSASEWDRRFGSMEFAELSRNEVLDGLISACWHNVYPTMALLAYDCKRKTKDMVSEAEDSLIDSGKEKKTCEALVRRGLLGPELALSFQPAWRRYLHSIVNRASSTWQSFVQKFWIWA</sequence>
<dbReference type="OrthoDB" id="5377226at2759"/>
<dbReference type="PANTHER" id="PTHR24346:SF82">
    <property type="entry name" value="KP78A-RELATED"/>
    <property type="match status" value="1"/>
</dbReference>
<evidence type="ECO:0000259" key="7">
    <source>
        <dbReference type="PROSITE" id="PS50011"/>
    </source>
</evidence>
<dbReference type="InterPro" id="IPR011009">
    <property type="entry name" value="Kinase-like_dom_sf"/>
</dbReference>
<dbReference type="GO" id="GO:0005737">
    <property type="term" value="C:cytoplasm"/>
    <property type="evidence" value="ECO:0007669"/>
    <property type="project" value="TreeGrafter"/>
</dbReference>
<keyword evidence="2" id="KW-0723">Serine/threonine-protein kinase</keyword>
<evidence type="ECO:0000256" key="2">
    <source>
        <dbReference type="ARBA" id="ARBA00022527"/>
    </source>
</evidence>
<comment type="caution">
    <text evidence="8">The sequence shown here is derived from an EMBL/GenBank/DDBJ whole genome shotgun (WGS) entry which is preliminary data.</text>
</comment>
<evidence type="ECO:0000256" key="5">
    <source>
        <dbReference type="ARBA" id="ARBA00022777"/>
    </source>
</evidence>
<evidence type="ECO:0000256" key="4">
    <source>
        <dbReference type="ARBA" id="ARBA00022741"/>
    </source>
</evidence>
<evidence type="ECO:0000256" key="3">
    <source>
        <dbReference type="ARBA" id="ARBA00022679"/>
    </source>
</evidence>
<dbReference type="PANTHER" id="PTHR24346">
    <property type="entry name" value="MAP/MICROTUBULE AFFINITY-REGULATING KINASE"/>
    <property type="match status" value="1"/>
</dbReference>
<dbReference type="Proteomes" id="UP001152592">
    <property type="component" value="Unassembled WGS sequence"/>
</dbReference>
<reference evidence="8" key="1">
    <citation type="submission" date="2021-07" db="EMBL/GenBank/DDBJ databases">
        <authorList>
            <person name="Branca A.L. A."/>
        </authorList>
    </citation>
    <scope>NUCLEOTIDE SEQUENCE</scope>
</reference>
<protein>
    <recommendedName>
        <fullName evidence="7">Protein kinase domain-containing protein</fullName>
    </recommendedName>
</protein>
<evidence type="ECO:0000256" key="6">
    <source>
        <dbReference type="ARBA" id="ARBA00022840"/>
    </source>
</evidence>
<dbReference type="PROSITE" id="PS50011">
    <property type="entry name" value="PROTEIN_KINASE_DOM"/>
    <property type="match status" value="1"/>
</dbReference>
<keyword evidence="6" id="KW-0067">ATP-binding</keyword>
<evidence type="ECO:0000256" key="1">
    <source>
        <dbReference type="ARBA" id="ARBA00010791"/>
    </source>
</evidence>